<organism evidence="6 7">
    <name type="scientific">Lysobacter niastensis</name>
    <dbReference type="NCBI Taxonomy" id="380629"/>
    <lineage>
        <taxon>Bacteria</taxon>
        <taxon>Pseudomonadati</taxon>
        <taxon>Pseudomonadota</taxon>
        <taxon>Gammaproteobacteria</taxon>
        <taxon>Lysobacterales</taxon>
        <taxon>Lysobacteraceae</taxon>
        <taxon>Lysobacter</taxon>
    </lineage>
</organism>
<dbReference type="PANTHER" id="PTHR35371">
    <property type="entry name" value="INNER MEMBRANE PROTEIN"/>
    <property type="match status" value="1"/>
</dbReference>
<dbReference type="InterPro" id="IPR001129">
    <property type="entry name" value="Membr-assoc_MAPEG"/>
</dbReference>
<protein>
    <submittedName>
        <fullName evidence="6">MAPEG family protein</fullName>
    </submittedName>
</protein>
<dbReference type="Proteomes" id="UP001429984">
    <property type="component" value="Unassembled WGS sequence"/>
</dbReference>
<feature type="transmembrane region" description="Helical" evidence="5">
    <location>
        <begin position="107"/>
        <end position="132"/>
    </location>
</feature>
<dbReference type="PANTHER" id="PTHR35371:SF1">
    <property type="entry name" value="BLR7753 PROTEIN"/>
    <property type="match status" value="1"/>
</dbReference>
<reference evidence="6 7" key="1">
    <citation type="submission" date="2020-11" db="EMBL/GenBank/DDBJ databases">
        <title>Draft Genome Sequence and Secondary Metabolite Biosynthetic Potential of the Lysobacter niastensis Type strain DSM 18481.</title>
        <authorList>
            <person name="Turrini P."/>
            <person name="Artuso I."/>
            <person name="Tescari M."/>
            <person name="Lugli G.A."/>
            <person name="Frangipani E."/>
            <person name="Ventura M."/>
            <person name="Visca P."/>
        </authorList>
    </citation>
    <scope>NUCLEOTIDE SEQUENCE [LARGE SCALE GENOMIC DNA]</scope>
    <source>
        <strain evidence="6 7">DSM 18481</strain>
    </source>
</reference>
<proteinExistence type="predicted"/>
<accession>A0ABS0B8R5</accession>
<comment type="subcellular location">
    <subcellularLocation>
        <location evidence="1">Membrane</location>
    </subcellularLocation>
</comment>
<evidence type="ECO:0000313" key="6">
    <source>
        <dbReference type="EMBL" id="MBF6025232.1"/>
    </source>
</evidence>
<keyword evidence="4 5" id="KW-0472">Membrane</keyword>
<dbReference type="Gene3D" id="1.20.120.550">
    <property type="entry name" value="Membrane associated eicosanoid/glutathione metabolism-like domain"/>
    <property type="match status" value="1"/>
</dbReference>
<feature type="transmembrane region" description="Helical" evidence="5">
    <location>
        <begin position="80"/>
        <end position="100"/>
    </location>
</feature>
<name>A0ABS0B8R5_9GAMM</name>
<dbReference type="EMBL" id="JADLZT010000008">
    <property type="protein sequence ID" value="MBF6025232.1"/>
    <property type="molecule type" value="Genomic_DNA"/>
</dbReference>
<keyword evidence="7" id="KW-1185">Reference proteome</keyword>
<evidence type="ECO:0000256" key="5">
    <source>
        <dbReference type="SAM" id="Phobius"/>
    </source>
</evidence>
<evidence type="ECO:0000256" key="4">
    <source>
        <dbReference type="ARBA" id="ARBA00023136"/>
    </source>
</evidence>
<comment type="caution">
    <text evidence="6">The sequence shown here is derived from an EMBL/GenBank/DDBJ whole genome shotgun (WGS) entry which is preliminary data.</text>
</comment>
<keyword evidence="2 5" id="KW-0812">Transmembrane</keyword>
<evidence type="ECO:0000256" key="3">
    <source>
        <dbReference type="ARBA" id="ARBA00022989"/>
    </source>
</evidence>
<evidence type="ECO:0000256" key="1">
    <source>
        <dbReference type="ARBA" id="ARBA00004370"/>
    </source>
</evidence>
<evidence type="ECO:0000313" key="7">
    <source>
        <dbReference type="Proteomes" id="UP001429984"/>
    </source>
</evidence>
<gene>
    <name evidence="6" type="ORF">IU514_14455</name>
</gene>
<evidence type="ECO:0000256" key="2">
    <source>
        <dbReference type="ARBA" id="ARBA00022692"/>
    </source>
</evidence>
<dbReference type="SUPFAM" id="SSF161084">
    <property type="entry name" value="MAPEG domain-like"/>
    <property type="match status" value="1"/>
</dbReference>
<dbReference type="InterPro" id="IPR023352">
    <property type="entry name" value="MAPEG-like_dom_sf"/>
</dbReference>
<dbReference type="Pfam" id="PF01124">
    <property type="entry name" value="MAPEG"/>
    <property type="match status" value="1"/>
</dbReference>
<sequence length="133" mass="14322">MAIAYGCVLIAALLPYIWVVVAKTSGQRYNNRDPRAWQARQESPVCNRANAAHLNSFEAFAPFAAGVIMAQLAQVPAERIAVLSVAFVVLRVAYGLLYVGNRHLLRSLVWTLALACVLALLVMAMLGVATAAP</sequence>
<keyword evidence="3 5" id="KW-1133">Transmembrane helix</keyword>